<dbReference type="RefSeq" id="WP_261519378.1">
    <property type="nucleotide sequence ID" value="NZ_JAODNW010000003.1"/>
</dbReference>
<dbReference type="EMBL" id="JBHLXD010000017">
    <property type="protein sequence ID" value="MFC0209071.1"/>
    <property type="molecule type" value="Genomic_DNA"/>
</dbReference>
<comment type="caution">
    <text evidence="1">The sequence shown here is derived from an EMBL/GenBank/DDBJ whole genome shotgun (WGS) entry which is preliminary data.</text>
</comment>
<gene>
    <name evidence="1" type="ORF">ACFFJ2_11750</name>
</gene>
<keyword evidence="2" id="KW-1185">Reference proteome</keyword>
<organism evidence="1 2">
    <name type="scientific">Chelativorans intermedius</name>
    <dbReference type="NCBI Taxonomy" id="515947"/>
    <lineage>
        <taxon>Bacteria</taxon>
        <taxon>Pseudomonadati</taxon>
        <taxon>Pseudomonadota</taxon>
        <taxon>Alphaproteobacteria</taxon>
        <taxon>Hyphomicrobiales</taxon>
        <taxon>Phyllobacteriaceae</taxon>
        <taxon>Chelativorans</taxon>
    </lineage>
</organism>
<proteinExistence type="predicted"/>
<dbReference type="Proteomes" id="UP001589755">
    <property type="component" value="Unassembled WGS sequence"/>
</dbReference>
<evidence type="ECO:0000313" key="1">
    <source>
        <dbReference type="EMBL" id="MFC0209071.1"/>
    </source>
</evidence>
<name>A0ABV6D8Y1_9HYPH</name>
<evidence type="ECO:0000313" key="2">
    <source>
        <dbReference type="Proteomes" id="UP001589755"/>
    </source>
</evidence>
<accession>A0ABV6D8Y1</accession>
<protein>
    <submittedName>
        <fullName evidence="1">Uncharacterized protein</fullName>
    </submittedName>
</protein>
<sequence length="60" mass="6580">MTPPGLVVAARDQSCGRTADLRIEQAAKAVPAGTAPWEKCALQRAEIRIILLKYFIKNNN</sequence>
<reference evidence="1 2" key="1">
    <citation type="submission" date="2024-09" db="EMBL/GenBank/DDBJ databases">
        <authorList>
            <person name="Sun Q."/>
            <person name="Mori K."/>
        </authorList>
    </citation>
    <scope>NUCLEOTIDE SEQUENCE [LARGE SCALE GENOMIC DNA]</scope>
    <source>
        <strain evidence="1 2">CCM 8543</strain>
    </source>
</reference>